<reference evidence="1 2" key="1">
    <citation type="submission" date="2018-09" db="EMBL/GenBank/DDBJ databases">
        <title>Novel species of Arthrobacter.</title>
        <authorList>
            <person name="Liu Q."/>
            <person name="Xin Y.-H."/>
        </authorList>
    </citation>
    <scope>NUCLEOTIDE SEQUENCE [LARGE SCALE GENOMIC DNA]</scope>
    <source>
        <strain evidence="1 2">Hz2</strain>
    </source>
</reference>
<dbReference type="Proteomes" id="UP000272560">
    <property type="component" value="Unassembled WGS sequence"/>
</dbReference>
<dbReference type="Gene3D" id="1.20.120.160">
    <property type="entry name" value="HPT domain"/>
    <property type="match status" value="1"/>
</dbReference>
<comment type="caution">
    <text evidence="1">The sequence shown here is derived from an EMBL/GenBank/DDBJ whole genome shotgun (WGS) entry which is preliminary data.</text>
</comment>
<dbReference type="EMBL" id="QZVT01000016">
    <property type="protein sequence ID" value="RJT75413.1"/>
    <property type="molecule type" value="Genomic_DNA"/>
</dbReference>
<name>A0A3A5LXW4_9MICC</name>
<keyword evidence="2" id="KW-1185">Reference proteome</keyword>
<organism evidence="1 2">
    <name type="scientific">Arthrobacter cheniae</name>
    <dbReference type="NCBI Taxonomy" id="1258888"/>
    <lineage>
        <taxon>Bacteria</taxon>
        <taxon>Bacillati</taxon>
        <taxon>Actinomycetota</taxon>
        <taxon>Actinomycetes</taxon>
        <taxon>Micrococcales</taxon>
        <taxon>Micrococcaceae</taxon>
        <taxon>Arthrobacter</taxon>
    </lineage>
</organism>
<proteinExistence type="predicted"/>
<dbReference type="OrthoDB" id="4958311at2"/>
<evidence type="ECO:0008006" key="3">
    <source>
        <dbReference type="Google" id="ProtNLM"/>
    </source>
</evidence>
<dbReference type="AlphaFoldDB" id="A0A3A5LXW4"/>
<evidence type="ECO:0000313" key="1">
    <source>
        <dbReference type="EMBL" id="RJT75413.1"/>
    </source>
</evidence>
<gene>
    <name evidence="1" type="ORF">D6T63_17850</name>
</gene>
<sequence>MEENTASTQALHIGTPDLALDPAIFAELVDDLASPTAAFSFITSFESLLDQRISAIRQALENQDKEAVITTMLSLQASAAITGAGQLHGCITQALARASVEKTPYGPLIQRLEVQADLFRQAFVELKDHYPMGYTELPLGEPFGSAPGTARWVAST</sequence>
<evidence type="ECO:0000313" key="2">
    <source>
        <dbReference type="Proteomes" id="UP000272560"/>
    </source>
</evidence>
<dbReference type="GO" id="GO:0000160">
    <property type="term" value="P:phosphorelay signal transduction system"/>
    <property type="evidence" value="ECO:0007669"/>
    <property type="project" value="InterPro"/>
</dbReference>
<dbReference type="SUPFAM" id="SSF47226">
    <property type="entry name" value="Histidine-containing phosphotransfer domain, HPT domain"/>
    <property type="match status" value="1"/>
</dbReference>
<dbReference type="InterPro" id="IPR036641">
    <property type="entry name" value="HPT_dom_sf"/>
</dbReference>
<accession>A0A3A5LXW4</accession>
<protein>
    <recommendedName>
        <fullName evidence="3">HPt domain-containing protein</fullName>
    </recommendedName>
</protein>
<dbReference type="RefSeq" id="WP_120150607.1">
    <property type="nucleotide sequence ID" value="NZ_QZVT01000016.1"/>
</dbReference>